<dbReference type="Pfam" id="PF22725">
    <property type="entry name" value="GFO_IDH_MocA_C3"/>
    <property type="match status" value="1"/>
</dbReference>
<dbReference type="GO" id="GO:0016491">
    <property type="term" value="F:oxidoreductase activity"/>
    <property type="evidence" value="ECO:0007669"/>
    <property type="project" value="UniProtKB-KW"/>
</dbReference>
<dbReference type="SUPFAM" id="SSF51735">
    <property type="entry name" value="NAD(P)-binding Rossmann-fold domains"/>
    <property type="match status" value="1"/>
</dbReference>
<dbReference type="EMBL" id="VCDI01000009">
    <property type="protein sequence ID" value="TLU70973.1"/>
    <property type="molecule type" value="Genomic_DNA"/>
</dbReference>
<keyword evidence="5" id="KW-1185">Reference proteome</keyword>
<name>A0A5R9J284_9PROT</name>
<gene>
    <name evidence="4" type="ORF">FE263_19160</name>
</gene>
<feature type="domain" description="Gfo/Idh/MocA-like oxidoreductase N-terminal" evidence="2">
    <location>
        <begin position="5"/>
        <end position="117"/>
    </location>
</feature>
<dbReference type="Proteomes" id="UP000305654">
    <property type="component" value="Unassembled WGS sequence"/>
</dbReference>
<dbReference type="InterPro" id="IPR000683">
    <property type="entry name" value="Gfo/Idh/MocA-like_OxRdtase_N"/>
</dbReference>
<evidence type="ECO:0000259" key="2">
    <source>
        <dbReference type="Pfam" id="PF01408"/>
    </source>
</evidence>
<dbReference type="InterPro" id="IPR050463">
    <property type="entry name" value="Gfo/Idh/MocA_oxidrdct_glycsds"/>
</dbReference>
<dbReference type="Gene3D" id="3.40.50.720">
    <property type="entry name" value="NAD(P)-binding Rossmann-like Domain"/>
    <property type="match status" value="1"/>
</dbReference>
<dbReference type="PANTHER" id="PTHR43818">
    <property type="entry name" value="BCDNA.GH03377"/>
    <property type="match status" value="1"/>
</dbReference>
<dbReference type="OrthoDB" id="9776544at2"/>
<dbReference type="InterPro" id="IPR036291">
    <property type="entry name" value="NAD(P)-bd_dom_sf"/>
</dbReference>
<dbReference type="SUPFAM" id="SSF55347">
    <property type="entry name" value="Glyceraldehyde-3-phosphate dehydrogenase-like, C-terminal domain"/>
    <property type="match status" value="1"/>
</dbReference>
<dbReference type="Gene3D" id="3.30.360.10">
    <property type="entry name" value="Dihydrodipicolinate Reductase, domain 2"/>
    <property type="match status" value="1"/>
</dbReference>
<dbReference type="RefSeq" id="WP_138327643.1">
    <property type="nucleotide sequence ID" value="NZ_VCDI01000009.1"/>
</dbReference>
<dbReference type="GO" id="GO:0000166">
    <property type="term" value="F:nucleotide binding"/>
    <property type="evidence" value="ECO:0007669"/>
    <property type="project" value="InterPro"/>
</dbReference>
<evidence type="ECO:0000313" key="5">
    <source>
        <dbReference type="Proteomes" id="UP000305654"/>
    </source>
</evidence>
<accession>A0A5R9J284</accession>
<dbReference type="InterPro" id="IPR055170">
    <property type="entry name" value="GFO_IDH_MocA-like_dom"/>
</dbReference>
<organism evidence="4 5">
    <name type="scientific">Lichenicoccus roseus</name>
    <dbReference type="NCBI Taxonomy" id="2683649"/>
    <lineage>
        <taxon>Bacteria</taxon>
        <taxon>Pseudomonadati</taxon>
        <taxon>Pseudomonadota</taxon>
        <taxon>Alphaproteobacteria</taxon>
        <taxon>Acetobacterales</taxon>
        <taxon>Acetobacteraceae</taxon>
        <taxon>Lichenicoccus</taxon>
    </lineage>
</organism>
<protein>
    <submittedName>
        <fullName evidence="4">Gfo/Idh/MocA family oxidoreductase</fullName>
    </submittedName>
</protein>
<evidence type="ECO:0000313" key="4">
    <source>
        <dbReference type="EMBL" id="TLU70973.1"/>
    </source>
</evidence>
<evidence type="ECO:0000256" key="1">
    <source>
        <dbReference type="ARBA" id="ARBA00023002"/>
    </source>
</evidence>
<proteinExistence type="predicted"/>
<dbReference type="PANTHER" id="PTHR43818:SF11">
    <property type="entry name" value="BCDNA.GH03377"/>
    <property type="match status" value="1"/>
</dbReference>
<sequence length="365" mass="38952">MDAVTVGIVGCGTISAAYLRAALDFPEYRIVACADLDLARAQARAAKFDLRALSVEALLDDPSIEVVLNLTIPAAHAEIGLRAVEAGKHVYSEKPLGLAVPEARQLVERALERGMRVGSAPDTFLGGAHQTVRAALDADQFGRIVSGTACMMNHGHEHWHQDPGFYYQPGGGPLFDMGPYYLTALIDLLGPVASVCALTDRSAAERVVGSGPKAGTPIDIGTETHIAGLLRFATGAAISLITSFDVWAHRHSPIELYGTKGSVLVPDPNRFDGQPMMAIARAPWVDLPVTHGFAEADHRGVGLADMARAIRSQRAHRANGEMALHVVDIMQGLIEAGATGRTVDIATRCERPSPLPRRREIGLLD</sequence>
<dbReference type="Pfam" id="PF01408">
    <property type="entry name" value="GFO_IDH_MocA"/>
    <property type="match status" value="1"/>
</dbReference>
<evidence type="ECO:0000259" key="3">
    <source>
        <dbReference type="Pfam" id="PF22725"/>
    </source>
</evidence>
<keyword evidence="1" id="KW-0560">Oxidoreductase</keyword>
<feature type="domain" description="GFO/IDH/MocA-like oxidoreductase" evidence="3">
    <location>
        <begin position="129"/>
        <end position="263"/>
    </location>
</feature>
<reference evidence="4 5" key="1">
    <citation type="submission" date="2019-05" db="EMBL/GenBank/DDBJ databases">
        <authorList>
            <person name="Pankratov T."/>
            <person name="Grouzdev D."/>
        </authorList>
    </citation>
    <scope>NUCLEOTIDE SEQUENCE [LARGE SCALE GENOMIC DNA]</scope>
    <source>
        <strain evidence="4 5">KEBCLARHB70R</strain>
    </source>
</reference>
<dbReference type="AlphaFoldDB" id="A0A5R9J284"/>
<comment type="caution">
    <text evidence="4">The sequence shown here is derived from an EMBL/GenBank/DDBJ whole genome shotgun (WGS) entry which is preliminary data.</text>
</comment>